<keyword evidence="3" id="KW-1185">Reference proteome</keyword>
<comment type="caution">
    <text evidence="2">The sequence shown here is derived from an EMBL/GenBank/DDBJ whole genome shotgun (WGS) entry which is preliminary data.</text>
</comment>
<dbReference type="Gene3D" id="3.40.1020.10">
    <property type="entry name" value="Biosynthetic Threonine Deaminase, Domain 3"/>
    <property type="match status" value="1"/>
</dbReference>
<dbReference type="EMBL" id="PQXJ01000275">
    <property type="protein sequence ID" value="TGO54206.1"/>
    <property type="molecule type" value="Genomic_DNA"/>
</dbReference>
<dbReference type="GO" id="GO:0046394">
    <property type="term" value="P:carboxylic acid biosynthetic process"/>
    <property type="evidence" value="ECO:0007669"/>
    <property type="project" value="UniProtKB-ARBA"/>
</dbReference>
<dbReference type="CDD" id="cd04907">
    <property type="entry name" value="ACT_ThrD-I_2"/>
    <property type="match status" value="1"/>
</dbReference>
<proteinExistence type="predicted"/>
<dbReference type="Pfam" id="PF00585">
    <property type="entry name" value="Thr_dehydrat_C"/>
    <property type="match status" value="1"/>
</dbReference>
<dbReference type="InterPro" id="IPR038110">
    <property type="entry name" value="TD_ACT-like_sf"/>
</dbReference>
<name>A0A4Z1HYP8_9HELO</name>
<gene>
    <name evidence="2" type="ORF">BOTNAR_0275g00170</name>
</gene>
<dbReference type="STRING" id="278944.A0A4Z1HYP8"/>
<evidence type="ECO:0000259" key="1">
    <source>
        <dbReference type="PROSITE" id="PS51672"/>
    </source>
</evidence>
<dbReference type="InterPro" id="IPR045865">
    <property type="entry name" value="ACT-like_dom_sf"/>
</dbReference>
<dbReference type="InterPro" id="IPR001721">
    <property type="entry name" value="TD_ACT-like"/>
</dbReference>
<dbReference type="SUPFAM" id="SSF55021">
    <property type="entry name" value="ACT-like"/>
    <property type="match status" value="1"/>
</dbReference>
<evidence type="ECO:0000313" key="2">
    <source>
        <dbReference type="EMBL" id="TGO54206.1"/>
    </source>
</evidence>
<dbReference type="PROSITE" id="PS51672">
    <property type="entry name" value="ACT_LIKE"/>
    <property type="match status" value="1"/>
</dbReference>
<reference evidence="2 3" key="1">
    <citation type="submission" date="2017-12" db="EMBL/GenBank/DDBJ databases">
        <title>Comparative genomics of Botrytis spp.</title>
        <authorList>
            <person name="Valero-Jimenez C.A."/>
            <person name="Tapia P."/>
            <person name="Veloso J."/>
            <person name="Silva-Moreno E."/>
            <person name="Staats M."/>
            <person name="Valdes J.H."/>
            <person name="Van Kan J.A.L."/>
        </authorList>
    </citation>
    <scope>NUCLEOTIDE SEQUENCE [LARGE SCALE GENOMIC DNA]</scope>
    <source>
        <strain evidence="2 3">MUCL2120</strain>
    </source>
</reference>
<feature type="domain" description="ACT-like" evidence="1">
    <location>
        <begin position="1"/>
        <end position="69"/>
    </location>
</feature>
<accession>A0A4Z1HYP8</accession>
<dbReference type="AlphaFoldDB" id="A0A4Z1HYP8"/>
<organism evidence="2 3">
    <name type="scientific">Botryotinia narcissicola</name>
    <dbReference type="NCBI Taxonomy" id="278944"/>
    <lineage>
        <taxon>Eukaryota</taxon>
        <taxon>Fungi</taxon>
        <taxon>Dikarya</taxon>
        <taxon>Ascomycota</taxon>
        <taxon>Pezizomycotina</taxon>
        <taxon>Leotiomycetes</taxon>
        <taxon>Helotiales</taxon>
        <taxon>Sclerotiniaceae</taxon>
        <taxon>Botryotinia</taxon>
    </lineage>
</organism>
<dbReference type="OrthoDB" id="4418812at2759"/>
<protein>
    <recommendedName>
        <fullName evidence="1">ACT-like domain-containing protein</fullName>
    </recommendedName>
</protein>
<dbReference type="GO" id="GO:0006520">
    <property type="term" value="P:amino acid metabolic process"/>
    <property type="evidence" value="ECO:0007669"/>
    <property type="project" value="UniProtKB-ARBA"/>
</dbReference>
<dbReference type="Proteomes" id="UP000297452">
    <property type="component" value="Unassembled WGS sequence"/>
</dbReference>
<sequence length="79" mass="9237">MFNFPERPGALEKFLTTLRPRFNISLFQYRNAGSDIGKILTGILCPDDEVKDLERFLREIGYPWTDCTDSQVFKTFLRS</sequence>
<evidence type="ECO:0000313" key="3">
    <source>
        <dbReference type="Proteomes" id="UP000297452"/>
    </source>
</evidence>